<dbReference type="EMBL" id="CP042374">
    <property type="protein sequence ID" value="QEA33507.1"/>
    <property type="molecule type" value="Genomic_DNA"/>
</dbReference>
<organism evidence="3 4">
    <name type="scientific">Leuconostoc carnosum</name>
    <dbReference type="NCBI Taxonomy" id="1252"/>
    <lineage>
        <taxon>Bacteria</taxon>
        <taxon>Bacillati</taxon>
        <taxon>Bacillota</taxon>
        <taxon>Bacilli</taxon>
        <taxon>Lactobacillales</taxon>
        <taxon>Lactobacillaceae</taxon>
        <taxon>Leuconostoc</taxon>
    </lineage>
</organism>
<dbReference type="RefSeq" id="WP_014973546.1">
    <property type="nucleotide sequence ID" value="NZ_CP042374.1"/>
</dbReference>
<feature type="domain" description="DUF4097" evidence="2">
    <location>
        <begin position="214"/>
        <end position="444"/>
    </location>
</feature>
<evidence type="ECO:0000259" key="2">
    <source>
        <dbReference type="Pfam" id="PF13349"/>
    </source>
</evidence>
<sequence length="445" mass="50129">MTSIEMEIRTRLDVLFSQYTPNNQLTEFKEELVADLLEAYQDFAKQDRSHDEALDDAFDQLGDIKSVLSDISQQHTSDEHQSKSNQNKKPFVDFSDDGVHIGNLHINGKGVRLGDDIVIDGKNDKVNLGDWLHVDHDGARIGRKYYKFDDSDNNEESMFNSGNFKMPSWAAAHHNAQIPISTQSLIFDYKDATVHFYTNDKLDLITLDEYFSRDNSRYFATIHETDDHISVTQGDSPLIFHVRKLINIGLPKSITNSDLTIINRNGNILVQDITLANFNVNIESGNFKAQHIQAKHADWQAHSGNIQADHILFETAKIDSRSGHTKLDHTTINQAQIDLSSGSTDINHFAGGGKIKVNSGSVRLRINKLTSDLKLKTSSGRVRITTPETQDFYFDLNSNSGSIKIERTDSSHLDKDTSNYKRGFFGDDPRFTIDATTNSGTIKVY</sequence>
<dbReference type="GeneID" id="61187080"/>
<reference evidence="3 4" key="1">
    <citation type="submission" date="2019-06" db="EMBL/GenBank/DDBJ databases">
        <title>Genome analyses of bacteria isolated from kimchi.</title>
        <authorList>
            <person name="Lee S."/>
            <person name="Ahn S."/>
            <person name="Roh S."/>
        </authorList>
    </citation>
    <scope>NUCLEOTIDE SEQUENCE [LARGE SCALE GENOMIC DNA]</scope>
    <source>
        <strain evidence="3 4">CBA3620</strain>
    </source>
</reference>
<evidence type="ECO:0000256" key="1">
    <source>
        <dbReference type="SAM" id="MobiDB-lite"/>
    </source>
</evidence>
<dbReference type="OMA" id="HHNAQIP"/>
<name>A0AAE6IKW7_LEUCA</name>
<evidence type="ECO:0000313" key="4">
    <source>
        <dbReference type="Proteomes" id="UP000321332"/>
    </source>
</evidence>
<dbReference type="Pfam" id="PF13349">
    <property type="entry name" value="DUF4097"/>
    <property type="match status" value="1"/>
</dbReference>
<dbReference type="AlphaFoldDB" id="A0AAE6IKW7"/>
<proteinExistence type="predicted"/>
<evidence type="ECO:0000313" key="3">
    <source>
        <dbReference type="EMBL" id="QEA33507.1"/>
    </source>
</evidence>
<gene>
    <name evidence="3" type="ORF">FGL89_04920</name>
</gene>
<dbReference type="Proteomes" id="UP000321332">
    <property type="component" value="Chromosome"/>
</dbReference>
<feature type="region of interest" description="Disordered" evidence="1">
    <location>
        <begin position="71"/>
        <end position="92"/>
    </location>
</feature>
<protein>
    <submittedName>
        <fullName evidence="3">DUF4097 domain-containing protein</fullName>
    </submittedName>
</protein>
<accession>A0AAE6IKW7</accession>
<dbReference type="InterPro" id="IPR025164">
    <property type="entry name" value="Toastrack_DUF4097"/>
</dbReference>